<dbReference type="AlphaFoldDB" id="A0A6S6TZA1"/>
<dbReference type="EMBL" id="CACVAY010000122">
    <property type="protein sequence ID" value="CAA6824784.1"/>
    <property type="molecule type" value="Genomic_DNA"/>
</dbReference>
<gene>
    <name evidence="2" type="ORF">HELGO_WM23116</name>
</gene>
<reference evidence="2" key="1">
    <citation type="submission" date="2020-01" db="EMBL/GenBank/DDBJ databases">
        <authorList>
            <person name="Meier V. D."/>
            <person name="Meier V D."/>
        </authorList>
    </citation>
    <scope>NUCLEOTIDE SEQUENCE</scope>
    <source>
        <strain evidence="2">HLG_WM_MAG_07</strain>
    </source>
</reference>
<name>A0A6S6TZA1_9GAMM</name>
<protein>
    <submittedName>
        <fullName evidence="2">Uncharacterized protein</fullName>
    </submittedName>
</protein>
<organism evidence="2">
    <name type="scientific">uncultured Thiotrichaceae bacterium</name>
    <dbReference type="NCBI Taxonomy" id="298394"/>
    <lineage>
        <taxon>Bacteria</taxon>
        <taxon>Pseudomonadati</taxon>
        <taxon>Pseudomonadota</taxon>
        <taxon>Gammaproteobacteria</taxon>
        <taxon>Thiotrichales</taxon>
        <taxon>Thiotrichaceae</taxon>
        <taxon>environmental samples</taxon>
    </lineage>
</organism>
<proteinExistence type="predicted"/>
<evidence type="ECO:0000256" key="1">
    <source>
        <dbReference type="SAM" id="MobiDB-lite"/>
    </source>
</evidence>
<sequence length="274" mass="30214">MNSVPQTIPTIDTNNSMSSHGVQNLQIVGIDAQPVVERRSTTIAQVASEESSVPTTGANKRTCRMGASSAAKMNKRTCRMGTAKVAKINKRTPEFRVLQTENASLNVLVAAKNIESGLNKGETVVLVCEERPEVIEGKFDRINADVKAAIKSGQLVIISMSQTKQDPYEMSVNSSYRQMFTDLNDFVRKPIGRIVVLELDKYLDLASEYRAIQSMQEFYEAAGAVDCPVLTQVVHDESVASELLVKVSREVTSRFFSLVKDNNQLRLSGKTTLH</sequence>
<feature type="region of interest" description="Disordered" evidence="1">
    <location>
        <begin position="48"/>
        <end position="71"/>
    </location>
</feature>
<evidence type="ECO:0000313" key="2">
    <source>
        <dbReference type="EMBL" id="CAA6824784.1"/>
    </source>
</evidence>
<accession>A0A6S6TZA1</accession>
<feature type="compositionally biased region" description="Polar residues" evidence="1">
    <location>
        <begin position="48"/>
        <end position="59"/>
    </location>
</feature>